<dbReference type="SUPFAM" id="SSF53474">
    <property type="entry name" value="alpha/beta-Hydrolases"/>
    <property type="match status" value="1"/>
</dbReference>
<evidence type="ECO:0008006" key="5">
    <source>
        <dbReference type="Google" id="ProtNLM"/>
    </source>
</evidence>
<dbReference type="Gene3D" id="3.40.50.1820">
    <property type="entry name" value="alpha/beta hydrolase"/>
    <property type="match status" value="1"/>
</dbReference>
<dbReference type="PANTHER" id="PTHR48098">
    <property type="entry name" value="ENTEROCHELIN ESTERASE-RELATED"/>
    <property type="match status" value="1"/>
</dbReference>
<dbReference type="RefSeq" id="WP_168679696.1">
    <property type="nucleotide sequence ID" value="NZ_JAAXOY010000434.1"/>
</dbReference>
<evidence type="ECO:0000313" key="3">
    <source>
        <dbReference type="EMBL" id="NKY40697.1"/>
    </source>
</evidence>
<reference evidence="3 4" key="1">
    <citation type="submission" date="2020-04" db="EMBL/GenBank/DDBJ databases">
        <title>MicrobeNet Type strains.</title>
        <authorList>
            <person name="Nicholson A.C."/>
        </authorList>
    </citation>
    <scope>NUCLEOTIDE SEQUENCE [LARGE SCALE GENOMIC DNA]</scope>
    <source>
        <strain evidence="3 4">ATCC BAA-787</strain>
    </source>
</reference>
<keyword evidence="2" id="KW-0472">Membrane</keyword>
<feature type="compositionally biased region" description="Low complexity" evidence="1">
    <location>
        <begin position="68"/>
        <end position="78"/>
    </location>
</feature>
<proteinExistence type="predicted"/>
<protein>
    <recommendedName>
        <fullName evidence="5">Esterase</fullName>
    </recommendedName>
</protein>
<gene>
    <name evidence="3" type="ORF">HGA02_14535</name>
</gene>
<feature type="transmembrane region" description="Helical" evidence="2">
    <location>
        <begin position="30"/>
        <end position="48"/>
    </location>
</feature>
<dbReference type="InterPro" id="IPR050583">
    <property type="entry name" value="Mycobacterial_A85_antigen"/>
</dbReference>
<feature type="transmembrane region" description="Helical" evidence="2">
    <location>
        <begin position="87"/>
        <end position="109"/>
    </location>
</feature>
<dbReference type="Pfam" id="PF00756">
    <property type="entry name" value="Esterase"/>
    <property type="match status" value="1"/>
</dbReference>
<keyword evidence="2" id="KW-0812">Transmembrane</keyword>
<dbReference type="Proteomes" id="UP000777774">
    <property type="component" value="Unassembled WGS sequence"/>
</dbReference>
<feature type="region of interest" description="Disordered" evidence="1">
    <location>
        <begin position="54"/>
        <end position="84"/>
    </location>
</feature>
<evidence type="ECO:0000256" key="1">
    <source>
        <dbReference type="SAM" id="MobiDB-lite"/>
    </source>
</evidence>
<keyword evidence="4" id="KW-1185">Reference proteome</keyword>
<evidence type="ECO:0000256" key="2">
    <source>
        <dbReference type="SAM" id="Phobius"/>
    </source>
</evidence>
<name>A0ABX1K357_9CELL</name>
<organism evidence="3 4">
    <name type="scientific">Cellulomonas septica</name>
    <dbReference type="NCBI Taxonomy" id="285080"/>
    <lineage>
        <taxon>Bacteria</taxon>
        <taxon>Bacillati</taxon>
        <taxon>Actinomycetota</taxon>
        <taxon>Actinomycetes</taxon>
        <taxon>Micrococcales</taxon>
        <taxon>Cellulomonadaceae</taxon>
        <taxon>Cellulomonas</taxon>
    </lineage>
</organism>
<sequence>MSVPGVHLPTQLDPEVVRAVAGRRDAISSWWTVGALLVVAAFLVLVAVRRRRRRHGGGGDGASEGDDGAPATDGAATRRPTKRRRRAWPFVTAATLVTVVALAVAANAFSGYVPNVAGLGLYVGFGGAGPRPGPTASVVPSPGATVATVASPPPTGHGRLVETTIAAPADLRVPTSTTYLYTPPGYDDSGRTLYPLVMLLHGAPGTSQAWFGNGIARTLDALITSGQLRPVIVVTPDTNGTGTDDTGCLDSTQGGSEVESYLEDVVVPWADDHYPTSRDWRYGAVGGMSAGAYCALDQGLRHVDRYGTILAIMPYDSPGSSGVDQLGADGDLAAHTPSRYLPTLDLPHPVAVFLADGDEEDVAEVRRARTDLTAALRARGQTVVTRIVPGGHDWNTAAEAIPYGLVFWEQQMRAADAAGAP</sequence>
<comment type="caution">
    <text evidence="3">The sequence shown here is derived from an EMBL/GenBank/DDBJ whole genome shotgun (WGS) entry which is preliminary data.</text>
</comment>
<dbReference type="InterPro" id="IPR029058">
    <property type="entry name" value="AB_hydrolase_fold"/>
</dbReference>
<dbReference type="EMBL" id="JAAXOY010000434">
    <property type="protein sequence ID" value="NKY40697.1"/>
    <property type="molecule type" value="Genomic_DNA"/>
</dbReference>
<evidence type="ECO:0000313" key="4">
    <source>
        <dbReference type="Proteomes" id="UP000777774"/>
    </source>
</evidence>
<accession>A0ABX1K357</accession>
<keyword evidence="2" id="KW-1133">Transmembrane helix</keyword>
<dbReference type="InterPro" id="IPR000801">
    <property type="entry name" value="Esterase-like"/>
</dbReference>